<gene>
    <name evidence="1" type="ORF">AB8Z38_23665</name>
</gene>
<dbReference type="RefSeq" id="WP_369720187.1">
    <property type="nucleotide sequence ID" value="NZ_CP165734.1"/>
</dbReference>
<sequence length="135" mass="15051">MSETEAVHLTFEEVVDLLRMIVNDFGNNVACERTDTGWDLDPDNEEDRNAAYVFRRAGLDPLNVTHRDLLLEALLASAPVPGDPGIPDIEKLRVLEQVAAVTKELALLGKTSTEKAAFEVISNRNKNKKDHGKRR</sequence>
<dbReference type="AlphaFoldDB" id="A0AB39XEC4"/>
<accession>A0AB39XEC4</accession>
<reference evidence="1" key="1">
    <citation type="submission" date="2024-08" db="EMBL/GenBank/DDBJ databases">
        <authorList>
            <person name="Chaddad Z."/>
            <person name="Lamrabet M."/>
            <person name="Bouhnik O."/>
            <person name="Alami S."/>
            <person name="Wipf D."/>
            <person name="Courty P.E."/>
            <person name="Missbah El Idrissi M."/>
        </authorList>
    </citation>
    <scope>NUCLEOTIDE SEQUENCE</scope>
    <source>
        <strain evidence="1">LLZ17</strain>
    </source>
</reference>
<dbReference type="EMBL" id="CP165734">
    <property type="protein sequence ID" value="XDV55741.1"/>
    <property type="molecule type" value="Genomic_DNA"/>
</dbReference>
<protein>
    <submittedName>
        <fullName evidence="1">Uncharacterized protein</fullName>
    </submittedName>
</protein>
<evidence type="ECO:0000313" key="1">
    <source>
        <dbReference type="EMBL" id="XDV55741.1"/>
    </source>
</evidence>
<proteinExistence type="predicted"/>
<organism evidence="1">
    <name type="scientific">Bradyrhizobium sp. LLZ17</name>
    <dbReference type="NCBI Taxonomy" id="3239388"/>
    <lineage>
        <taxon>Bacteria</taxon>
        <taxon>Pseudomonadati</taxon>
        <taxon>Pseudomonadota</taxon>
        <taxon>Alphaproteobacteria</taxon>
        <taxon>Hyphomicrobiales</taxon>
        <taxon>Nitrobacteraceae</taxon>
        <taxon>Bradyrhizobium</taxon>
    </lineage>
</organism>
<name>A0AB39XEC4_9BRAD</name>